<sequence>MESSDRSHKVKFIVQIKCNLVFLKQDFQVMGPDHENCIASPGRHMNITHRSEIFDNKIH</sequence>
<dbReference type="AlphaFoldDB" id="A0A2P2PSR4"/>
<evidence type="ECO:0000313" key="1">
    <source>
        <dbReference type="EMBL" id="MBX57742.1"/>
    </source>
</evidence>
<reference evidence="1" key="1">
    <citation type="submission" date="2018-02" db="EMBL/GenBank/DDBJ databases">
        <title>Rhizophora mucronata_Transcriptome.</title>
        <authorList>
            <person name="Meera S.P."/>
            <person name="Sreeshan A."/>
            <person name="Augustine A."/>
        </authorList>
    </citation>
    <scope>NUCLEOTIDE SEQUENCE</scope>
    <source>
        <tissue evidence="1">Leaf</tissue>
    </source>
</reference>
<accession>A0A2P2PSR4</accession>
<organism evidence="1">
    <name type="scientific">Rhizophora mucronata</name>
    <name type="common">Asiatic mangrove</name>
    <dbReference type="NCBI Taxonomy" id="61149"/>
    <lineage>
        <taxon>Eukaryota</taxon>
        <taxon>Viridiplantae</taxon>
        <taxon>Streptophyta</taxon>
        <taxon>Embryophyta</taxon>
        <taxon>Tracheophyta</taxon>
        <taxon>Spermatophyta</taxon>
        <taxon>Magnoliopsida</taxon>
        <taxon>eudicotyledons</taxon>
        <taxon>Gunneridae</taxon>
        <taxon>Pentapetalae</taxon>
        <taxon>rosids</taxon>
        <taxon>fabids</taxon>
        <taxon>Malpighiales</taxon>
        <taxon>Rhizophoraceae</taxon>
        <taxon>Rhizophora</taxon>
    </lineage>
</organism>
<proteinExistence type="predicted"/>
<dbReference type="EMBL" id="GGEC01077258">
    <property type="protein sequence ID" value="MBX57742.1"/>
    <property type="molecule type" value="Transcribed_RNA"/>
</dbReference>
<name>A0A2P2PSR4_RHIMU</name>
<protein>
    <submittedName>
        <fullName evidence="1">Uncharacterized protein</fullName>
    </submittedName>
</protein>